<keyword evidence="2" id="KW-1185">Reference proteome</keyword>
<gene>
    <name evidence="1" type="ORF">HPB50_017007</name>
</gene>
<comment type="caution">
    <text evidence="1">The sequence shown here is derived from an EMBL/GenBank/DDBJ whole genome shotgun (WGS) entry which is preliminary data.</text>
</comment>
<reference evidence="1" key="1">
    <citation type="submission" date="2020-05" db="EMBL/GenBank/DDBJ databases">
        <title>Large-scale comparative analyses of tick genomes elucidate their genetic diversity and vector capacities.</title>
        <authorList>
            <person name="Jia N."/>
            <person name="Wang J."/>
            <person name="Shi W."/>
            <person name="Du L."/>
            <person name="Sun Y."/>
            <person name="Zhan W."/>
            <person name="Jiang J."/>
            <person name="Wang Q."/>
            <person name="Zhang B."/>
            <person name="Ji P."/>
            <person name="Sakyi L.B."/>
            <person name="Cui X."/>
            <person name="Yuan T."/>
            <person name="Jiang B."/>
            <person name="Yang W."/>
            <person name="Lam T.T.-Y."/>
            <person name="Chang Q."/>
            <person name="Ding S."/>
            <person name="Wang X."/>
            <person name="Zhu J."/>
            <person name="Ruan X."/>
            <person name="Zhao L."/>
            <person name="Wei J."/>
            <person name="Que T."/>
            <person name="Du C."/>
            <person name="Cheng J."/>
            <person name="Dai P."/>
            <person name="Han X."/>
            <person name="Huang E."/>
            <person name="Gao Y."/>
            <person name="Liu J."/>
            <person name="Shao H."/>
            <person name="Ye R."/>
            <person name="Li L."/>
            <person name="Wei W."/>
            <person name="Wang X."/>
            <person name="Wang C."/>
            <person name="Yang T."/>
            <person name="Huo Q."/>
            <person name="Li W."/>
            <person name="Guo W."/>
            <person name="Chen H."/>
            <person name="Zhou L."/>
            <person name="Ni X."/>
            <person name="Tian J."/>
            <person name="Zhou Y."/>
            <person name="Sheng Y."/>
            <person name="Liu T."/>
            <person name="Pan Y."/>
            <person name="Xia L."/>
            <person name="Li J."/>
            <person name="Zhao F."/>
            <person name="Cao W."/>
        </authorList>
    </citation>
    <scope>NUCLEOTIDE SEQUENCE</scope>
    <source>
        <strain evidence="1">Hyas-2018</strain>
    </source>
</reference>
<dbReference type="EMBL" id="CM023487">
    <property type="protein sequence ID" value="KAH6926323.1"/>
    <property type="molecule type" value="Genomic_DNA"/>
</dbReference>
<accession>A0ACB7RUL8</accession>
<evidence type="ECO:0000313" key="1">
    <source>
        <dbReference type="EMBL" id="KAH6926323.1"/>
    </source>
</evidence>
<sequence>MYCEANNLSKDEQKRAVLLSSSGEETYSLIVTLVKPDRPTAAAYEQIKKAVREHMHPKPSGCTEDFSFTSVTKRKGKASQNT</sequence>
<dbReference type="Proteomes" id="UP000821845">
    <property type="component" value="Chromosome 7"/>
</dbReference>
<organism evidence="1 2">
    <name type="scientific">Hyalomma asiaticum</name>
    <name type="common">Tick</name>
    <dbReference type="NCBI Taxonomy" id="266040"/>
    <lineage>
        <taxon>Eukaryota</taxon>
        <taxon>Metazoa</taxon>
        <taxon>Ecdysozoa</taxon>
        <taxon>Arthropoda</taxon>
        <taxon>Chelicerata</taxon>
        <taxon>Arachnida</taxon>
        <taxon>Acari</taxon>
        <taxon>Parasitiformes</taxon>
        <taxon>Ixodida</taxon>
        <taxon>Ixodoidea</taxon>
        <taxon>Ixodidae</taxon>
        <taxon>Hyalomminae</taxon>
        <taxon>Hyalomma</taxon>
    </lineage>
</organism>
<proteinExistence type="predicted"/>
<name>A0ACB7RUL8_HYAAI</name>
<evidence type="ECO:0000313" key="2">
    <source>
        <dbReference type="Proteomes" id="UP000821845"/>
    </source>
</evidence>
<protein>
    <submittedName>
        <fullName evidence="1">Uncharacterized protein</fullName>
    </submittedName>
</protein>